<keyword evidence="6" id="KW-0539">Nucleus</keyword>
<keyword evidence="5" id="KW-0808">Transferase</keyword>
<dbReference type="InterPro" id="IPR019467">
    <property type="entry name" value="Hat1_N"/>
</dbReference>
<dbReference type="EnsemblMetazoa" id="XM_014395028.2">
    <property type="protein sequence ID" value="XP_014250514.1"/>
    <property type="gene ID" value="LOC106667211"/>
</dbReference>
<evidence type="ECO:0000256" key="4">
    <source>
        <dbReference type="ARBA" id="ARBA00021268"/>
    </source>
</evidence>
<dbReference type="AlphaFoldDB" id="A0A8I6RT57"/>
<dbReference type="Proteomes" id="UP000494040">
    <property type="component" value="Unassembled WGS sequence"/>
</dbReference>
<feature type="domain" description="Histone acetyltransferase type B catalytic subunit C-terminal" evidence="10">
    <location>
        <begin position="268"/>
        <end position="319"/>
    </location>
</feature>
<feature type="domain" description="Histone acetyl transferase HAT1 N-terminal" evidence="9">
    <location>
        <begin position="11"/>
        <end position="168"/>
    </location>
</feature>
<dbReference type="RefSeq" id="XP_014250514.1">
    <property type="nucleotide sequence ID" value="XM_014395028.2"/>
</dbReference>
<comment type="similarity">
    <text evidence="2">Belongs to the HAT1 family.</text>
</comment>
<dbReference type="InterPro" id="IPR017380">
    <property type="entry name" value="Hist_AcTrfase_B-typ_cat-su"/>
</dbReference>
<evidence type="ECO:0000256" key="8">
    <source>
        <dbReference type="ARBA" id="ARBA00048017"/>
    </source>
</evidence>
<dbReference type="GeneID" id="106667211"/>
<dbReference type="GO" id="GO:0042393">
    <property type="term" value="F:histone binding"/>
    <property type="evidence" value="ECO:0007669"/>
    <property type="project" value="InterPro"/>
</dbReference>
<protein>
    <recommendedName>
        <fullName evidence="4">Histone acetyltransferase type B catalytic subunit</fullName>
        <ecNumber evidence="3">2.3.1.48</ecNumber>
    </recommendedName>
</protein>
<dbReference type="GO" id="GO:0000781">
    <property type="term" value="C:chromosome, telomeric region"/>
    <property type="evidence" value="ECO:0007669"/>
    <property type="project" value="GOC"/>
</dbReference>
<evidence type="ECO:0000256" key="1">
    <source>
        <dbReference type="ARBA" id="ARBA00004123"/>
    </source>
</evidence>
<dbReference type="Gene3D" id="1.10.10.390">
    <property type="match status" value="1"/>
</dbReference>
<comment type="subcellular location">
    <subcellularLocation>
        <location evidence="1">Nucleus</location>
    </subcellularLocation>
</comment>
<dbReference type="InterPro" id="IPR013523">
    <property type="entry name" value="Hist_AcTrfase_HAT1_C"/>
</dbReference>
<dbReference type="GO" id="GO:0031509">
    <property type="term" value="P:subtelomeric heterochromatin formation"/>
    <property type="evidence" value="ECO:0007669"/>
    <property type="project" value="InterPro"/>
</dbReference>
<evidence type="ECO:0000256" key="5">
    <source>
        <dbReference type="ARBA" id="ARBA00022679"/>
    </source>
</evidence>
<dbReference type="Pfam" id="PF21183">
    <property type="entry name" value="HAT1_C"/>
    <property type="match status" value="1"/>
</dbReference>
<evidence type="ECO:0000256" key="7">
    <source>
        <dbReference type="ARBA" id="ARBA00023315"/>
    </source>
</evidence>
<dbReference type="SUPFAM" id="SSF55729">
    <property type="entry name" value="Acyl-CoA N-acyltransferases (Nat)"/>
    <property type="match status" value="1"/>
</dbReference>
<name>A0A8I6RT57_CIMLE</name>
<dbReference type="EC" id="2.3.1.48" evidence="3"/>
<dbReference type="GO" id="GO:0004402">
    <property type="term" value="F:histone acetyltransferase activity"/>
    <property type="evidence" value="ECO:0007669"/>
    <property type="project" value="InterPro"/>
</dbReference>
<reference evidence="11" key="1">
    <citation type="submission" date="2022-01" db="UniProtKB">
        <authorList>
            <consortium name="EnsemblMetazoa"/>
        </authorList>
    </citation>
    <scope>IDENTIFICATION</scope>
</reference>
<dbReference type="InterPro" id="IPR016181">
    <property type="entry name" value="Acyl_CoA_acyltransferase"/>
</dbReference>
<dbReference type="InterPro" id="IPR037113">
    <property type="entry name" value="Hat1_N_sf"/>
</dbReference>
<keyword evidence="12" id="KW-1185">Reference proteome</keyword>
<proteinExistence type="inferred from homology"/>
<dbReference type="PANTHER" id="PTHR12046">
    <property type="entry name" value="HISTONE ACETYLTRANSFERASE TYPE B CATALYTIC SUBUNIT"/>
    <property type="match status" value="1"/>
</dbReference>
<evidence type="ECO:0000259" key="10">
    <source>
        <dbReference type="Pfam" id="PF21183"/>
    </source>
</evidence>
<sequence>MSLRSIKQEFITSSNRAVEFKLIRNACDLWNDNGIFRPKMSHQIFGEEEQIYGYENLVIKVNYAAASLTIFISIYYKERLEDAMPANIMKTLADKYECRNFVTNINEFERLLKNEESFKPFGDLLNKFTIEKSESSLHTFSIYKCSAETTGFLEYHSKMQTFLLWFIDAASFINTNDKSWKFYVIYENYNSANNTPQYAFVGYFTVYEFYCYPDKIRPRISQALILPPFQRMGLCAKLIKTVQMHYSSMKEVFDITVEDPDISFQRVRDYVDCSNCLHLVSFQPERLCAGFHNDMIEEARIKHKINKKQVRRIYEILRFYTTNIYNETQYKEYVQEVHKRLNAEFQRRNINLLKTNRACLKQKQISTQLKKIVPKLNEEYTKVLNRIMEYPLEY</sequence>
<comment type="catalytic activity">
    <reaction evidence="8">
        <text>L-lysyl-[protein] + acetyl-CoA = N(6)-acetyl-L-lysyl-[protein] + CoA + H(+)</text>
        <dbReference type="Rhea" id="RHEA:45948"/>
        <dbReference type="Rhea" id="RHEA-COMP:9752"/>
        <dbReference type="Rhea" id="RHEA-COMP:10731"/>
        <dbReference type="ChEBI" id="CHEBI:15378"/>
        <dbReference type="ChEBI" id="CHEBI:29969"/>
        <dbReference type="ChEBI" id="CHEBI:57287"/>
        <dbReference type="ChEBI" id="CHEBI:57288"/>
        <dbReference type="ChEBI" id="CHEBI:61930"/>
        <dbReference type="EC" id="2.3.1.48"/>
    </reaction>
</comment>
<organism evidence="11 12">
    <name type="scientific">Cimex lectularius</name>
    <name type="common">Bed bug</name>
    <name type="synonym">Acanthia lectularia</name>
    <dbReference type="NCBI Taxonomy" id="79782"/>
    <lineage>
        <taxon>Eukaryota</taxon>
        <taxon>Metazoa</taxon>
        <taxon>Ecdysozoa</taxon>
        <taxon>Arthropoda</taxon>
        <taxon>Hexapoda</taxon>
        <taxon>Insecta</taxon>
        <taxon>Pterygota</taxon>
        <taxon>Neoptera</taxon>
        <taxon>Paraneoptera</taxon>
        <taxon>Hemiptera</taxon>
        <taxon>Heteroptera</taxon>
        <taxon>Panheteroptera</taxon>
        <taxon>Cimicomorpha</taxon>
        <taxon>Cimicidae</taxon>
        <taxon>Cimex</taxon>
    </lineage>
</organism>
<evidence type="ECO:0000313" key="12">
    <source>
        <dbReference type="Proteomes" id="UP000494040"/>
    </source>
</evidence>
<dbReference type="OrthoDB" id="10253098at2759"/>
<dbReference type="GO" id="GO:0005634">
    <property type="term" value="C:nucleus"/>
    <property type="evidence" value="ECO:0007669"/>
    <property type="project" value="UniProtKB-SubCell"/>
</dbReference>
<keyword evidence="7" id="KW-0012">Acyltransferase</keyword>
<dbReference type="Pfam" id="PF10394">
    <property type="entry name" value="Hat1_N"/>
    <property type="match status" value="1"/>
</dbReference>
<accession>A0A8I6RT57</accession>
<evidence type="ECO:0000256" key="6">
    <source>
        <dbReference type="ARBA" id="ARBA00023242"/>
    </source>
</evidence>
<dbReference type="InterPro" id="IPR048776">
    <property type="entry name" value="HAT1_C"/>
</dbReference>
<dbReference type="Gene3D" id="3.40.630.30">
    <property type="match status" value="1"/>
</dbReference>
<dbReference type="Gene3D" id="3.90.360.10">
    <property type="entry name" value="Histone acetyl transferase 1 (HAT1), N-terminal domain"/>
    <property type="match status" value="1"/>
</dbReference>
<evidence type="ECO:0000259" key="9">
    <source>
        <dbReference type="Pfam" id="PF10394"/>
    </source>
</evidence>
<evidence type="ECO:0000256" key="2">
    <source>
        <dbReference type="ARBA" id="ARBA00010543"/>
    </source>
</evidence>
<evidence type="ECO:0000256" key="3">
    <source>
        <dbReference type="ARBA" id="ARBA00013184"/>
    </source>
</evidence>
<evidence type="ECO:0000313" key="11">
    <source>
        <dbReference type="EnsemblMetazoa" id="XP_014250514.1"/>
    </source>
</evidence>